<dbReference type="SUPFAM" id="SSF57903">
    <property type="entry name" value="FYVE/PHD zinc finger"/>
    <property type="match status" value="1"/>
</dbReference>
<dbReference type="HOGENOM" id="CLU_171532_0_0_2"/>
<sequence>MRCEICGEKEALYKCKLCGRRVCEDDFDSAKKVCKICSEALCEICGQQLSIGYCKHCGRIGCEDCLIQVSPVEYICKDCAVKYHLKLKIDN</sequence>
<dbReference type="AlphaFoldDB" id="I3XPX7"/>
<dbReference type="eggNOG" id="arCOG07221">
    <property type="taxonomic scope" value="Archaea"/>
</dbReference>
<name>I3XPX7_DESAM</name>
<organism evidence="1 2">
    <name type="scientific">Desulfurococcus amylolyticus DSM 16532</name>
    <dbReference type="NCBI Taxonomy" id="768672"/>
    <lineage>
        <taxon>Archaea</taxon>
        <taxon>Thermoproteota</taxon>
        <taxon>Thermoprotei</taxon>
        <taxon>Desulfurococcales</taxon>
        <taxon>Desulfurococcaceae</taxon>
        <taxon>Desulfurococcus</taxon>
    </lineage>
</organism>
<keyword evidence="2" id="KW-1185">Reference proteome</keyword>
<dbReference type="KEGG" id="dfd:Desfe_0088"/>
<evidence type="ECO:0000313" key="1">
    <source>
        <dbReference type="EMBL" id="AFL66001.1"/>
    </source>
</evidence>
<dbReference type="OrthoDB" id="70008at2157"/>
<reference evidence="1 2" key="1">
    <citation type="journal article" date="2012" name="J. Bacteriol.">
        <title>Complete Genome Sequence of Desulfurococcus fermentans, a Hyperthermophilic Cellulolytic Crenarchaeon Isolated from a Freshwater Hot Spring in Kamchatka, Russia.</title>
        <authorList>
            <person name="Susanti D."/>
            <person name="Johnson E.F."/>
            <person name="Rodriguez J.R."/>
            <person name="Anderson I."/>
            <person name="Perevalova A.A."/>
            <person name="Kyrpides N."/>
            <person name="Lucas S."/>
            <person name="Han J."/>
            <person name="Lapidus A."/>
            <person name="Cheng J.F."/>
            <person name="Goodwin L."/>
            <person name="Pitluck S."/>
            <person name="Mavrommatis K."/>
            <person name="Peters L."/>
            <person name="Land M.L."/>
            <person name="Hauser L."/>
            <person name="Gopalan V."/>
            <person name="Chan P.P."/>
            <person name="Lowe T.M."/>
            <person name="Atomi H."/>
            <person name="Bonch-Osmolovskaya E.A."/>
            <person name="Woyke T."/>
            <person name="Mukhopadhyay B."/>
        </authorList>
    </citation>
    <scope>NUCLEOTIDE SEQUENCE [LARGE SCALE GENOMIC DNA]</scope>
    <source>
        <strain evidence="1 2">DSM 16532</strain>
    </source>
</reference>
<gene>
    <name evidence="1" type="ORF">Desfe_0088</name>
</gene>
<protein>
    <recommendedName>
        <fullName evidence="3">B box-type domain-containing protein</fullName>
    </recommendedName>
</protein>
<dbReference type="RefSeq" id="WP_014766906.1">
    <property type="nucleotide sequence ID" value="NC_018001.1"/>
</dbReference>
<dbReference type="EMBL" id="CP003321">
    <property type="protein sequence ID" value="AFL66001.1"/>
    <property type="molecule type" value="Genomic_DNA"/>
</dbReference>
<dbReference type="InterPro" id="IPR011011">
    <property type="entry name" value="Znf_FYVE_PHD"/>
</dbReference>
<dbReference type="GeneID" id="13062419"/>
<dbReference type="Proteomes" id="UP000006175">
    <property type="component" value="Chromosome"/>
</dbReference>
<evidence type="ECO:0008006" key="3">
    <source>
        <dbReference type="Google" id="ProtNLM"/>
    </source>
</evidence>
<proteinExistence type="predicted"/>
<evidence type="ECO:0000313" key="2">
    <source>
        <dbReference type="Proteomes" id="UP000006175"/>
    </source>
</evidence>
<accession>I3XPX7</accession>